<dbReference type="EMBL" id="AP026978">
    <property type="protein sequence ID" value="BDU02905.1"/>
    <property type="molecule type" value="Genomic_DNA"/>
</dbReference>
<name>A0ABM8D638_9NOCA</name>
<evidence type="ECO:0000313" key="1">
    <source>
        <dbReference type="EMBL" id="BDU02905.1"/>
    </source>
</evidence>
<dbReference type="Proteomes" id="UP001317870">
    <property type="component" value="Chromosome"/>
</dbReference>
<keyword evidence="2" id="KW-1185">Reference proteome</keyword>
<evidence type="ECO:0000313" key="2">
    <source>
        <dbReference type="Proteomes" id="UP001317870"/>
    </source>
</evidence>
<accession>A0ABM8D638</accession>
<organism evidence="1 2">
    <name type="scientific">Nocardia sputorum</name>
    <dbReference type="NCBI Taxonomy" id="2984338"/>
    <lineage>
        <taxon>Bacteria</taxon>
        <taxon>Bacillati</taxon>
        <taxon>Actinomycetota</taxon>
        <taxon>Actinomycetes</taxon>
        <taxon>Mycobacteriales</taxon>
        <taxon>Nocardiaceae</taxon>
        <taxon>Nocardia</taxon>
    </lineage>
</organism>
<proteinExistence type="predicted"/>
<protein>
    <recommendedName>
        <fullName evidence="3">Secreted protein</fullName>
    </recommendedName>
</protein>
<gene>
    <name evidence="1" type="ORF">IFM12276_59330</name>
</gene>
<sequence>MAASPATILLLSTRTGTERAAADVVGAAVVVGVTAADEAAAEVGALGAVVLAGTCGAAVALEVGESLVPEASVSASELDSDIAPRPAKTMANAISTIARARNGGPPEVGFG</sequence>
<evidence type="ECO:0008006" key="3">
    <source>
        <dbReference type="Google" id="ProtNLM"/>
    </source>
</evidence>
<reference evidence="1 2" key="1">
    <citation type="submission" date="2022-11" db="EMBL/GenBank/DDBJ databases">
        <title>Genome Sequencing of Nocardia sp. ON39_IFM12276 and assembly.</title>
        <authorList>
            <person name="Shimojima M."/>
            <person name="Toyokawa M."/>
            <person name="Uesaka K."/>
        </authorList>
    </citation>
    <scope>NUCLEOTIDE SEQUENCE [LARGE SCALE GENOMIC DNA]</scope>
    <source>
        <strain evidence="1 2">IFM 12276</strain>
    </source>
</reference>